<feature type="compositionally biased region" description="Basic and acidic residues" evidence="1">
    <location>
        <begin position="43"/>
        <end position="53"/>
    </location>
</feature>
<comment type="caution">
    <text evidence="3">The sequence shown here is derived from an EMBL/GenBank/DDBJ whole genome shotgun (WGS) entry which is preliminary data.</text>
</comment>
<dbReference type="Proteomes" id="UP001530377">
    <property type="component" value="Unassembled WGS sequence"/>
</dbReference>
<protein>
    <submittedName>
        <fullName evidence="3">Uncharacterized protein</fullName>
    </submittedName>
</protein>
<evidence type="ECO:0000313" key="3">
    <source>
        <dbReference type="EMBL" id="KAL3827467.1"/>
    </source>
</evidence>
<feature type="region of interest" description="Disordered" evidence="1">
    <location>
        <begin position="32"/>
        <end position="53"/>
    </location>
</feature>
<feature type="chain" id="PRO_5044773021" evidence="2">
    <location>
        <begin position="29"/>
        <end position="283"/>
    </location>
</feature>
<gene>
    <name evidence="3" type="ORF">ACHAXA_003736</name>
</gene>
<sequence>MNLRFTPSALALALTLSATSVAPTNVDANVASGPLADRFSGGDGEKKKNEARRRAERMFPLEKSDDVGGAAFVAGSSYEFDAADTGILGRRRLNRNRLLFGGGIGHRSLNRNDGEGATCIKPDTCEPSLCNCTANGGSGYDCAAELEAVCNNVTAADGTVFTIEDCVSRSYVPYYYNLYCPYAKCVVDGGTKEECSCEFYKRSCELYDKERFKYDEEHILHCAIDSCCLDKTDDVGRAMCLEDAPTSSPSVAVSESPKNSAQNPTSTYVVSAAASLAAAAAIW</sequence>
<keyword evidence="2" id="KW-0732">Signal</keyword>
<evidence type="ECO:0000313" key="4">
    <source>
        <dbReference type="Proteomes" id="UP001530377"/>
    </source>
</evidence>
<dbReference type="AlphaFoldDB" id="A0ABD3STD1"/>
<organism evidence="3 4">
    <name type="scientific">Cyclostephanos tholiformis</name>
    <dbReference type="NCBI Taxonomy" id="382380"/>
    <lineage>
        <taxon>Eukaryota</taxon>
        <taxon>Sar</taxon>
        <taxon>Stramenopiles</taxon>
        <taxon>Ochrophyta</taxon>
        <taxon>Bacillariophyta</taxon>
        <taxon>Coscinodiscophyceae</taxon>
        <taxon>Thalassiosirophycidae</taxon>
        <taxon>Stephanodiscales</taxon>
        <taxon>Stephanodiscaceae</taxon>
        <taxon>Cyclostephanos</taxon>
    </lineage>
</organism>
<name>A0ABD3STD1_9STRA</name>
<feature type="signal peptide" evidence="2">
    <location>
        <begin position="1"/>
        <end position="28"/>
    </location>
</feature>
<evidence type="ECO:0000256" key="2">
    <source>
        <dbReference type="SAM" id="SignalP"/>
    </source>
</evidence>
<proteinExistence type="predicted"/>
<accession>A0ABD3STD1</accession>
<keyword evidence="4" id="KW-1185">Reference proteome</keyword>
<dbReference type="EMBL" id="JALLPB020000003">
    <property type="protein sequence ID" value="KAL3827467.1"/>
    <property type="molecule type" value="Genomic_DNA"/>
</dbReference>
<reference evidence="3 4" key="1">
    <citation type="submission" date="2024-10" db="EMBL/GenBank/DDBJ databases">
        <title>Updated reference genomes for cyclostephanoid diatoms.</title>
        <authorList>
            <person name="Roberts W.R."/>
            <person name="Alverson A.J."/>
        </authorList>
    </citation>
    <scope>NUCLEOTIDE SEQUENCE [LARGE SCALE GENOMIC DNA]</scope>
    <source>
        <strain evidence="3 4">AJA228-03</strain>
    </source>
</reference>
<evidence type="ECO:0000256" key="1">
    <source>
        <dbReference type="SAM" id="MobiDB-lite"/>
    </source>
</evidence>